<name>A0A8R7QD18_TRIUA</name>
<dbReference type="Proteomes" id="UP000015106">
    <property type="component" value="Chromosome 5"/>
</dbReference>
<evidence type="ECO:0000313" key="2">
    <source>
        <dbReference type="EnsemblPlants" id="TuG1812G0500001625.01.T04"/>
    </source>
</evidence>
<dbReference type="EnsemblPlants" id="TuG1812G0500001625.01.T04">
    <property type="protein sequence ID" value="TuG1812G0500001625.01.T04"/>
    <property type="gene ID" value="TuG1812G0500001625.01"/>
</dbReference>
<dbReference type="Gramene" id="TuG1812G0500001625.01.T03">
    <property type="protein sequence ID" value="TuG1812G0500001625.01.T03"/>
    <property type="gene ID" value="TuG1812G0500001625.01"/>
</dbReference>
<dbReference type="Gramene" id="TuG1812G0500001625.01.T04">
    <property type="protein sequence ID" value="TuG1812G0500001625.01.T04"/>
    <property type="gene ID" value="TuG1812G0500001625.01"/>
</dbReference>
<dbReference type="EnsemblPlants" id="TuG1812G0500001625.01.T03">
    <property type="protein sequence ID" value="TuG1812G0500001625.01.T03"/>
    <property type="gene ID" value="TuG1812G0500001625.01"/>
</dbReference>
<protein>
    <submittedName>
        <fullName evidence="2">Uncharacterized protein</fullName>
    </submittedName>
</protein>
<reference evidence="2" key="3">
    <citation type="submission" date="2022-06" db="UniProtKB">
        <authorList>
            <consortium name="EnsemblPlants"/>
        </authorList>
    </citation>
    <scope>IDENTIFICATION</scope>
</reference>
<reference evidence="2" key="2">
    <citation type="submission" date="2018-03" db="EMBL/GenBank/DDBJ databases">
        <title>The Triticum urartu genome reveals the dynamic nature of wheat genome evolution.</title>
        <authorList>
            <person name="Ling H."/>
            <person name="Ma B."/>
            <person name="Shi X."/>
            <person name="Liu H."/>
            <person name="Dong L."/>
            <person name="Sun H."/>
            <person name="Cao Y."/>
            <person name="Gao Q."/>
            <person name="Zheng S."/>
            <person name="Li Y."/>
            <person name="Yu Y."/>
            <person name="Du H."/>
            <person name="Qi M."/>
            <person name="Li Y."/>
            <person name="Yu H."/>
            <person name="Cui Y."/>
            <person name="Wang N."/>
            <person name="Chen C."/>
            <person name="Wu H."/>
            <person name="Zhao Y."/>
            <person name="Zhang J."/>
            <person name="Li Y."/>
            <person name="Zhou W."/>
            <person name="Zhang B."/>
            <person name="Hu W."/>
            <person name="Eijk M."/>
            <person name="Tang J."/>
            <person name="Witsenboer H."/>
            <person name="Zhao S."/>
            <person name="Li Z."/>
            <person name="Zhang A."/>
            <person name="Wang D."/>
            <person name="Liang C."/>
        </authorList>
    </citation>
    <scope>NUCLEOTIDE SEQUENCE [LARGE SCALE GENOMIC DNA]</scope>
    <source>
        <strain evidence="2">cv. G1812</strain>
    </source>
</reference>
<organism evidence="2 3">
    <name type="scientific">Triticum urartu</name>
    <name type="common">Red wild einkorn</name>
    <name type="synonym">Crithodium urartu</name>
    <dbReference type="NCBI Taxonomy" id="4572"/>
    <lineage>
        <taxon>Eukaryota</taxon>
        <taxon>Viridiplantae</taxon>
        <taxon>Streptophyta</taxon>
        <taxon>Embryophyta</taxon>
        <taxon>Tracheophyta</taxon>
        <taxon>Spermatophyta</taxon>
        <taxon>Magnoliopsida</taxon>
        <taxon>Liliopsida</taxon>
        <taxon>Poales</taxon>
        <taxon>Poaceae</taxon>
        <taxon>BOP clade</taxon>
        <taxon>Pooideae</taxon>
        <taxon>Triticodae</taxon>
        <taxon>Triticeae</taxon>
        <taxon>Triticinae</taxon>
        <taxon>Triticum</taxon>
    </lineage>
</organism>
<proteinExistence type="predicted"/>
<reference evidence="3" key="1">
    <citation type="journal article" date="2013" name="Nature">
        <title>Draft genome of the wheat A-genome progenitor Triticum urartu.</title>
        <authorList>
            <person name="Ling H.Q."/>
            <person name="Zhao S."/>
            <person name="Liu D."/>
            <person name="Wang J."/>
            <person name="Sun H."/>
            <person name="Zhang C."/>
            <person name="Fan H."/>
            <person name="Li D."/>
            <person name="Dong L."/>
            <person name="Tao Y."/>
            <person name="Gao C."/>
            <person name="Wu H."/>
            <person name="Li Y."/>
            <person name="Cui Y."/>
            <person name="Guo X."/>
            <person name="Zheng S."/>
            <person name="Wang B."/>
            <person name="Yu K."/>
            <person name="Liang Q."/>
            <person name="Yang W."/>
            <person name="Lou X."/>
            <person name="Chen J."/>
            <person name="Feng M."/>
            <person name="Jian J."/>
            <person name="Zhang X."/>
            <person name="Luo G."/>
            <person name="Jiang Y."/>
            <person name="Liu J."/>
            <person name="Wang Z."/>
            <person name="Sha Y."/>
            <person name="Zhang B."/>
            <person name="Wu H."/>
            <person name="Tang D."/>
            <person name="Shen Q."/>
            <person name="Xue P."/>
            <person name="Zou S."/>
            <person name="Wang X."/>
            <person name="Liu X."/>
            <person name="Wang F."/>
            <person name="Yang Y."/>
            <person name="An X."/>
            <person name="Dong Z."/>
            <person name="Zhang K."/>
            <person name="Zhang X."/>
            <person name="Luo M.C."/>
            <person name="Dvorak J."/>
            <person name="Tong Y."/>
            <person name="Wang J."/>
            <person name="Yang H."/>
            <person name="Li Z."/>
            <person name="Wang D."/>
            <person name="Zhang A."/>
            <person name="Wang J."/>
        </authorList>
    </citation>
    <scope>NUCLEOTIDE SEQUENCE</scope>
    <source>
        <strain evidence="3">cv. G1812</strain>
    </source>
</reference>
<accession>A0A8R7QD18</accession>
<evidence type="ECO:0000313" key="3">
    <source>
        <dbReference type="Proteomes" id="UP000015106"/>
    </source>
</evidence>
<evidence type="ECO:0000256" key="1">
    <source>
        <dbReference type="SAM" id="MobiDB-lite"/>
    </source>
</evidence>
<dbReference type="AlphaFoldDB" id="A0A8R7QD18"/>
<feature type="region of interest" description="Disordered" evidence="1">
    <location>
        <begin position="1"/>
        <end position="21"/>
    </location>
</feature>
<keyword evidence="3" id="KW-1185">Reference proteome</keyword>
<sequence>MIASRENRNDLFTAPPTLPTLRFTRGKTKKETTLPTHARFLCNPELPLDQAKSTHRREAAMCTVSMVFLLEERVTSMTRAGKWWTRRVHAYVWGGHRALPPGL</sequence>